<dbReference type="CDD" id="cd00609">
    <property type="entry name" value="AAT_like"/>
    <property type="match status" value="1"/>
</dbReference>
<comment type="cofactor">
    <cofactor evidence="1 6">
        <name>pyridoxal 5'-phosphate</name>
        <dbReference type="ChEBI" id="CHEBI:597326"/>
    </cofactor>
</comment>
<dbReference type="EMBL" id="JAAFGS010000003">
    <property type="protein sequence ID" value="NGZ75889.1"/>
    <property type="molecule type" value="Genomic_DNA"/>
</dbReference>
<dbReference type="PROSITE" id="PS00105">
    <property type="entry name" value="AA_TRANSFER_CLASS_1"/>
    <property type="match status" value="1"/>
</dbReference>
<evidence type="ECO:0000256" key="4">
    <source>
        <dbReference type="ARBA" id="ARBA00022679"/>
    </source>
</evidence>
<dbReference type="Proteomes" id="UP000800303">
    <property type="component" value="Unassembled WGS sequence"/>
</dbReference>
<dbReference type="InterPro" id="IPR004838">
    <property type="entry name" value="NHTrfase_class1_PyrdxlP-BS"/>
</dbReference>
<dbReference type="Gene3D" id="3.90.1150.10">
    <property type="entry name" value="Aspartate Aminotransferase, domain 1"/>
    <property type="match status" value="1"/>
</dbReference>
<evidence type="ECO:0000259" key="7">
    <source>
        <dbReference type="Pfam" id="PF00155"/>
    </source>
</evidence>
<dbReference type="GO" id="GO:0008483">
    <property type="term" value="F:transaminase activity"/>
    <property type="evidence" value="ECO:0007669"/>
    <property type="project" value="UniProtKB-KW"/>
</dbReference>
<evidence type="ECO:0000256" key="1">
    <source>
        <dbReference type="ARBA" id="ARBA00001933"/>
    </source>
</evidence>
<gene>
    <name evidence="8" type="ORF">GYN08_11200</name>
</gene>
<evidence type="ECO:0000313" key="9">
    <source>
        <dbReference type="Proteomes" id="UP000800303"/>
    </source>
</evidence>
<comment type="caution">
    <text evidence="8">The sequence shown here is derived from an EMBL/GenBank/DDBJ whole genome shotgun (WGS) entry which is preliminary data.</text>
</comment>
<proteinExistence type="inferred from homology"/>
<comment type="similarity">
    <text evidence="2 6">Belongs to the class-I pyridoxal-phosphate-dependent aminotransferase family.</text>
</comment>
<dbReference type="InterPro" id="IPR015422">
    <property type="entry name" value="PyrdxlP-dep_Trfase_small"/>
</dbReference>
<feature type="domain" description="Aminotransferase class I/classII large" evidence="7">
    <location>
        <begin position="28"/>
        <end position="379"/>
    </location>
</feature>
<accession>A0ABX0F7C4</accession>
<dbReference type="InterPro" id="IPR050596">
    <property type="entry name" value="AspAT/PAT-like"/>
</dbReference>
<evidence type="ECO:0000256" key="3">
    <source>
        <dbReference type="ARBA" id="ARBA00022576"/>
    </source>
</evidence>
<evidence type="ECO:0000256" key="6">
    <source>
        <dbReference type="RuleBase" id="RU000481"/>
    </source>
</evidence>
<keyword evidence="3 6" id="KW-0032">Aminotransferase</keyword>
<organism evidence="8 9">
    <name type="scientific">Saccharibacillus alkalitolerans</name>
    <dbReference type="NCBI Taxonomy" id="2705290"/>
    <lineage>
        <taxon>Bacteria</taxon>
        <taxon>Bacillati</taxon>
        <taxon>Bacillota</taxon>
        <taxon>Bacilli</taxon>
        <taxon>Bacillales</taxon>
        <taxon>Paenibacillaceae</taxon>
        <taxon>Saccharibacillus</taxon>
    </lineage>
</organism>
<dbReference type="EC" id="2.6.1.-" evidence="6"/>
<dbReference type="SUPFAM" id="SSF53383">
    <property type="entry name" value="PLP-dependent transferases"/>
    <property type="match status" value="1"/>
</dbReference>
<name>A0ABX0F7C4_9BACL</name>
<keyword evidence="5" id="KW-0663">Pyridoxal phosphate</keyword>
<dbReference type="Pfam" id="PF00155">
    <property type="entry name" value="Aminotran_1_2"/>
    <property type="match status" value="1"/>
</dbReference>
<sequence length="391" mass="42425">MERYLSPLVRDIKPSGIRKFFDLVSASKDIITLGVGEPDFVTPWHVREACVYSLERGYTRYTSNAGMPELREAISSYLAGSFGTSYDPEKEVLVTVGGSEAIDLALRALVRPGDEVLVPEPCYISYSPITSIGGGVPVGIETFAKDGFKLTAEALEASITPKSKVLILCYPSNPTGATMTAEDWLPIAKVVEKHDLIVISDEIYAELSYGQSKHASFAAAPGMKDRTILVSGFSKAFAMTGWRMGYACGHPELISAMLKIHQYTVMCAPVMGQIAALEALTNGLGEKDKMVESYNRRRRLVVQGLRDAGLECHEPEGAFYAFPSIQSTGLTSEIFAQRLLVEGKVAAVPGDVFGLGGEGFMRCSYATSVAQLNEALDRIGQFVYKVKREGA</sequence>
<dbReference type="InterPro" id="IPR015424">
    <property type="entry name" value="PyrdxlP-dep_Trfase"/>
</dbReference>
<keyword evidence="4 6" id="KW-0808">Transferase</keyword>
<reference evidence="8 9" key="1">
    <citation type="submission" date="2020-01" db="EMBL/GenBank/DDBJ databases">
        <title>Polyphasic characterisation and genomic insights into a novel alkali tolerant bacterium VR-M41.</title>
        <authorList>
            <person name="Vemuluri V.R."/>
        </authorList>
    </citation>
    <scope>NUCLEOTIDE SEQUENCE [LARGE SCALE GENOMIC DNA]</scope>
    <source>
        <strain evidence="8 9">VR-M41</strain>
    </source>
</reference>
<dbReference type="Gene3D" id="3.40.640.10">
    <property type="entry name" value="Type I PLP-dependent aspartate aminotransferase-like (Major domain)"/>
    <property type="match status" value="1"/>
</dbReference>
<dbReference type="PANTHER" id="PTHR46383:SF3">
    <property type="entry name" value="ASPARTATE AMINOTRANSFERASE-RELATED"/>
    <property type="match status" value="1"/>
</dbReference>
<evidence type="ECO:0000313" key="8">
    <source>
        <dbReference type="EMBL" id="NGZ75889.1"/>
    </source>
</evidence>
<dbReference type="PANTHER" id="PTHR46383">
    <property type="entry name" value="ASPARTATE AMINOTRANSFERASE"/>
    <property type="match status" value="1"/>
</dbReference>
<dbReference type="InterPro" id="IPR015421">
    <property type="entry name" value="PyrdxlP-dep_Trfase_major"/>
</dbReference>
<dbReference type="InterPro" id="IPR004839">
    <property type="entry name" value="Aminotransferase_I/II_large"/>
</dbReference>
<keyword evidence="9" id="KW-1185">Reference proteome</keyword>
<evidence type="ECO:0000256" key="2">
    <source>
        <dbReference type="ARBA" id="ARBA00007441"/>
    </source>
</evidence>
<evidence type="ECO:0000256" key="5">
    <source>
        <dbReference type="ARBA" id="ARBA00022898"/>
    </source>
</evidence>
<protein>
    <recommendedName>
        <fullName evidence="6">Aminotransferase</fullName>
        <ecNumber evidence="6">2.6.1.-</ecNumber>
    </recommendedName>
</protein>